<dbReference type="InterPro" id="IPR006439">
    <property type="entry name" value="HAD-SF_hydro_IA"/>
</dbReference>
<keyword evidence="3" id="KW-0479">Metal-binding</keyword>
<dbReference type="PANTHER" id="PTHR46193:SF21">
    <property type="entry name" value="SLL1138 PROTEIN"/>
    <property type="match status" value="1"/>
</dbReference>
<dbReference type="SFLD" id="SFLDG01129">
    <property type="entry name" value="C1.5:_HAD__Beta-PGM__Phosphata"/>
    <property type="match status" value="1"/>
</dbReference>
<dbReference type="EMBL" id="CP007586">
    <property type="protein sequence ID" value="AHY15259.1"/>
    <property type="molecule type" value="Genomic_DNA"/>
</dbReference>
<evidence type="ECO:0000256" key="1">
    <source>
        <dbReference type="ARBA" id="ARBA00001946"/>
    </source>
</evidence>
<reference evidence="5 7" key="1">
    <citation type="journal article" date="2014" name="Genome Announc.">
        <title>Complete Genome Sequence of a Virulent Strain, Streptococcus iniae ISET0901, Isolated from Diseased Tilapia.</title>
        <authorList>
            <person name="Pridgeon J.W."/>
            <person name="Zhang D."/>
            <person name="Zhang L."/>
        </authorList>
    </citation>
    <scope>NUCLEOTIDE SEQUENCE [LARGE SCALE GENOMIC DNA]</scope>
    <source>
        <strain evidence="5 7">ISET0901</strain>
    </source>
</reference>
<proteinExistence type="inferred from homology"/>
<dbReference type="Proteomes" id="UP000269148">
    <property type="component" value="Unassembled WGS sequence"/>
</dbReference>
<evidence type="ECO:0000313" key="5">
    <source>
        <dbReference type="EMBL" id="AHY15259.1"/>
    </source>
</evidence>
<evidence type="ECO:0000256" key="2">
    <source>
        <dbReference type="ARBA" id="ARBA00006171"/>
    </source>
</evidence>
<dbReference type="RefSeq" id="WP_003100822.1">
    <property type="nucleotide sequence ID" value="NZ_CP010783.1"/>
</dbReference>
<dbReference type="Pfam" id="PF13419">
    <property type="entry name" value="HAD_2"/>
    <property type="match status" value="1"/>
</dbReference>
<comment type="similarity">
    <text evidence="2">Belongs to the HAD-like hydrolase superfamily. CbbY/CbbZ/Gph/YieH family.</text>
</comment>
<keyword evidence="7" id="KW-1185">Reference proteome</keyword>
<accession>A0A3L8GQA9</accession>
<dbReference type="GO" id="GO:0046872">
    <property type="term" value="F:metal ion binding"/>
    <property type="evidence" value="ECO:0007669"/>
    <property type="project" value="UniProtKB-KW"/>
</dbReference>
<dbReference type="NCBIfam" id="TIGR01549">
    <property type="entry name" value="HAD-SF-IA-v1"/>
    <property type="match status" value="1"/>
</dbReference>
<keyword evidence="6" id="KW-0378">Hydrolase</keyword>
<dbReference type="SUPFAM" id="SSF56784">
    <property type="entry name" value="HAD-like"/>
    <property type="match status" value="1"/>
</dbReference>
<dbReference type="KEGG" id="siq:DQ08_01935"/>
<dbReference type="OrthoDB" id="9797743at2"/>
<organism evidence="6 8">
    <name type="scientific">Streptococcus iniae</name>
    <name type="common">Streptococcus shiloi</name>
    <dbReference type="NCBI Taxonomy" id="1346"/>
    <lineage>
        <taxon>Bacteria</taxon>
        <taxon>Bacillati</taxon>
        <taxon>Bacillota</taxon>
        <taxon>Bacilli</taxon>
        <taxon>Lactobacillales</taxon>
        <taxon>Streptococcaceae</taxon>
        <taxon>Streptococcus</taxon>
    </lineage>
</organism>
<dbReference type="GeneID" id="35765262"/>
<dbReference type="PRINTS" id="PR00413">
    <property type="entry name" value="HADHALOGNASE"/>
</dbReference>
<dbReference type="PANTHER" id="PTHR46193">
    <property type="entry name" value="6-PHOSPHOGLUCONATE PHOSPHATASE"/>
    <property type="match status" value="1"/>
</dbReference>
<dbReference type="SFLD" id="SFLDS00003">
    <property type="entry name" value="Haloacid_Dehalogenase"/>
    <property type="match status" value="1"/>
</dbReference>
<dbReference type="InterPro" id="IPR023214">
    <property type="entry name" value="HAD_sf"/>
</dbReference>
<dbReference type="InterPro" id="IPR041492">
    <property type="entry name" value="HAD_2"/>
</dbReference>
<reference evidence="6 8" key="2">
    <citation type="submission" date="2018-06" db="EMBL/GenBank/DDBJ databases">
        <title>Mutators as drivers of adaptation in pathogenic bacteria and a risk factor for host jumps and vaccine escape.</title>
        <authorList>
            <person name="Barnes A.C."/>
            <person name="Silayeva O."/>
        </authorList>
    </citation>
    <scope>NUCLEOTIDE SEQUENCE [LARGE SCALE GENOMIC DNA]</scope>
    <source>
        <strain evidence="6 8">QMA0445</strain>
    </source>
</reference>
<dbReference type="GO" id="GO:0016787">
    <property type="term" value="F:hydrolase activity"/>
    <property type="evidence" value="ECO:0007669"/>
    <property type="project" value="UniProtKB-KW"/>
</dbReference>
<dbReference type="AlphaFoldDB" id="A0A3L8GQA9"/>
<dbReference type="Gene3D" id="3.40.50.1000">
    <property type="entry name" value="HAD superfamily/HAD-like"/>
    <property type="match status" value="1"/>
</dbReference>
<evidence type="ECO:0000313" key="8">
    <source>
        <dbReference type="Proteomes" id="UP000269148"/>
    </source>
</evidence>
<evidence type="ECO:0000313" key="6">
    <source>
        <dbReference type="EMBL" id="RLU58678.1"/>
    </source>
</evidence>
<dbReference type="STRING" id="1346.BMF34_02090"/>
<protein>
    <submittedName>
        <fullName evidence="6">HAD family hydrolase</fullName>
    </submittedName>
    <submittedName>
        <fullName evidence="5">Haloacid dehalogenase</fullName>
    </submittedName>
</protein>
<dbReference type="KEGG" id="sio:DW64_01920"/>
<evidence type="ECO:0000313" key="7">
    <source>
        <dbReference type="Proteomes" id="UP000025245"/>
    </source>
</evidence>
<dbReference type="InterPro" id="IPR051600">
    <property type="entry name" value="Beta-PGM-like"/>
</dbReference>
<keyword evidence="4" id="KW-0460">Magnesium</keyword>
<evidence type="ECO:0000256" key="3">
    <source>
        <dbReference type="ARBA" id="ARBA00022723"/>
    </source>
</evidence>
<sequence length="222" mass="24764">MKAIIFDMDGVIVDTEYLDFQLQSVYIKSIAKNPEELSHEDFSSLVGRTGRDLYDRIIALSHTQHPFEEVTLALEAIAQEKYRKEMVEKLFRKDVLKIIAFAKEQGILLGLASSSAMKDILSVLSSHDLVAQFDLIVTGEDFTASKPHPEIYLHSLEKLGVTANQTIVIEDSPSGIAAAKAAGLTVIAYEEKRMQVDQSAADYIMPDMQHIYMKVKDLASKV</sequence>
<name>A0A3L8GQA9_STRIN</name>
<dbReference type="Proteomes" id="UP000025245">
    <property type="component" value="Chromosome"/>
</dbReference>
<evidence type="ECO:0000256" key="4">
    <source>
        <dbReference type="ARBA" id="ARBA00022842"/>
    </source>
</evidence>
<dbReference type="InterPro" id="IPR023198">
    <property type="entry name" value="PGP-like_dom2"/>
</dbReference>
<dbReference type="NCBIfam" id="TIGR01509">
    <property type="entry name" value="HAD-SF-IA-v3"/>
    <property type="match status" value="1"/>
</dbReference>
<dbReference type="Gene3D" id="1.10.150.240">
    <property type="entry name" value="Putative phosphatase, domain 2"/>
    <property type="match status" value="1"/>
</dbReference>
<comment type="cofactor">
    <cofactor evidence="1">
        <name>Mg(2+)</name>
        <dbReference type="ChEBI" id="CHEBI:18420"/>
    </cofactor>
</comment>
<gene>
    <name evidence="6" type="ORF">DIY07_01865</name>
    <name evidence="5" type="ORF">DQ08_01935</name>
</gene>
<dbReference type="EMBL" id="QLQD01000019">
    <property type="protein sequence ID" value="RLU58678.1"/>
    <property type="molecule type" value="Genomic_DNA"/>
</dbReference>
<dbReference type="InterPro" id="IPR036412">
    <property type="entry name" value="HAD-like_sf"/>
</dbReference>